<feature type="domain" description="Phosphoribosyltransferase" evidence="9">
    <location>
        <begin position="179"/>
        <end position="295"/>
    </location>
</feature>
<evidence type="ECO:0000256" key="8">
    <source>
        <dbReference type="RuleBase" id="RU004324"/>
    </source>
</evidence>
<dbReference type="FunFam" id="3.40.50.2020:FF:000014">
    <property type="entry name" value="Ribose-phosphate pyrophosphokinase 1"/>
    <property type="match status" value="1"/>
</dbReference>
<evidence type="ECO:0000256" key="3">
    <source>
        <dbReference type="ARBA" id="ARBA00022727"/>
    </source>
</evidence>
<keyword evidence="6" id="KW-0067">ATP-binding</keyword>
<keyword evidence="11" id="KW-0614">Plasmid</keyword>
<evidence type="ECO:0000256" key="1">
    <source>
        <dbReference type="ARBA" id="ARBA00013247"/>
    </source>
</evidence>
<dbReference type="GO" id="GO:0004749">
    <property type="term" value="F:ribose phosphate diphosphokinase activity"/>
    <property type="evidence" value="ECO:0007669"/>
    <property type="project" value="UniProtKB-EC"/>
</dbReference>
<evidence type="ECO:0000313" key="11">
    <source>
        <dbReference type="EMBL" id="ABP72475.1"/>
    </source>
</evidence>
<dbReference type="HOGENOM" id="CLU_033546_2_0_5"/>
<dbReference type="GO" id="GO:0016301">
    <property type="term" value="F:kinase activity"/>
    <property type="evidence" value="ECO:0007669"/>
    <property type="project" value="UniProtKB-KW"/>
</dbReference>
<dbReference type="GO" id="GO:0002189">
    <property type="term" value="C:ribose phosphate diphosphokinase complex"/>
    <property type="evidence" value="ECO:0007669"/>
    <property type="project" value="TreeGrafter"/>
</dbReference>
<dbReference type="KEGG" id="rsq:Rsph17025_3606"/>
<sequence length="347" mass="36275">MMGRAAAPSMTVVNAAPGPAGGSWAMLYFDLTPSHPLGHAVARRAGLSVAMHEARAFSGGEHKLRPLVSVRGHEVCLFSVLHAGEVGSVNDALVRLLLFAACCRTNGAARVLIVSPWLPYMRKDRQTKARDPVNTAGVARLIEAVGVDGLITLEVHNLAAFQNAFRCATVHLDTCRLFATEILSRSAGRPLCLVSPDGGGVKRAALLRDAVEQVSTRPVGFGFMEKHRSEGVVSGDLFAGEVEGRTVWIVDDMIESGGTLLRAARACAERGAAEVHLVATHLVDAAAVVRLADPSVGSLTVTDSAVSAEPTPQLHCLSVAPLIGAALAQIHRGGPVGPLLDPTGPPD</sequence>
<dbReference type="BioCyc" id="RSPH349102:G1G8M-3710-MONOMER"/>
<protein>
    <recommendedName>
        <fullName evidence="1">ribose-phosphate diphosphokinase</fullName>
        <ecNumber evidence="1">2.7.6.1</ecNumber>
    </recommendedName>
</protein>
<evidence type="ECO:0000256" key="4">
    <source>
        <dbReference type="ARBA" id="ARBA00022741"/>
    </source>
</evidence>
<keyword evidence="2" id="KW-0808">Transferase</keyword>
<dbReference type="GO" id="GO:0005737">
    <property type="term" value="C:cytoplasm"/>
    <property type="evidence" value="ECO:0007669"/>
    <property type="project" value="TreeGrafter"/>
</dbReference>
<dbReference type="AlphaFoldDB" id="A4WYL1"/>
<dbReference type="CDD" id="cd06223">
    <property type="entry name" value="PRTases_typeI"/>
    <property type="match status" value="1"/>
</dbReference>
<dbReference type="EMBL" id="CP000662">
    <property type="protein sequence ID" value="ABP72475.1"/>
    <property type="molecule type" value="Genomic_DNA"/>
</dbReference>
<dbReference type="GO" id="GO:0000287">
    <property type="term" value="F:magnesium ion binding"/>
    <property type="evidence" value="ECO:0007669"/>
    <property type="project" value="InterPro"/>
</dbReference>
<dbReference type="InterPro" id="IPR005946">
    <property type="entry name" value="Rib-P_diPkinase"/>
</dbReference>
<dbReference type="Pfam" id="PF13793">
    <property type="entry name" value="Pribosyltran_N"/>
    <property type="match status" value="1"/>
</dbReference>
<name>A4WYL1_CERS5</name>
<dbReference type="Gene3D" id="3.40.50.2020">
    <property type="match status" value="2"/>
</dbReference>
<keyword evidence="5" id="KW-0418">Kinase</keyword>
<dbReference type="GO" id="GO:0006015">
    <property type="term" value="P:5-phosphoribose 1-diphosphate biosynthetic process"/>
    <property type="evidence" value="ECO:0007669"/>
    <property type="project" value="TreeGrafter"/>
</dbReference>
<proteinExistence type="inferred from homology"/>
<reference evidence="11" key="1">
    <citation type="submission" date="2007-04" db="EMBL/GenBank/DDBJ databases">
        <title>Complete sequence of plasmid pRSPA01 of Rhodobacter sphaeroides ATCC 17025.</title>
        <authorList>
            <consortium name="US DOE Joint Genome Institute"/>
            <person name="Copeland A."/>
            <person name="Lucas S."/>
            <person name="Lapidus A."/>
            <person name="Barry K."/>
            <person name="Detter J.C."/>
            <person name="Glavina del Rio T."/>
            <person name="Hammon N."/>
            <person name="Israni S."/>
            <person name="Dalin E."/>
            <person name="Tice H."/>
            <person name="Pitluck S."/>
            <person name="Chertkov O."/>
            <person name="Brettin T."/>
            <person name="Bruce D."/>
            <person name="Han C."/>
            <person name="Schmutz J."/>
            <person name="Larimer F."/>
            <person name="Land M."/>
            <person name="Hauser L."/>
            <person name="Kyrpides N."/>
            <person name="Kim E."/>
            <person name="Richardson P."/>
            <person name="Mackenzie C."/>
            <person name="Choudhary M."/>
            <person name="Donohue T.J."/>
            <person name="Kaplan S."/>
        </authorList>
    </citation>
    <scope>NUCLEOTIDE SEQUENCE [LARGE SCALE GENOMIC DNA]</scope>
    <source>
        <strain evidence="11">ATCC 17025</strain>
        <plasmid evidence="11">pRSPA01</plasmid>
    </source>
</reference>
<dbReference type="InterPro" id="IPR029057">
    <property type="entry name" value="PRTase-like"/>
</dbReference>
<evidence type="ECO:0000256" key="6">
    <source>
        <dbReference type="ARBA" id="ARBA00022840"/>
    </source>
</evidence>
<dbReference type="PANTHER" id="PTHR10210:SF32">
    <property type="entry name" value="RIBOSE-PHOSPHATE PYROPHOSPHOKINASE 2"/>
    <property type="match status" value="1"/>
</dbReference>
<evidence type="ECO:0000256" key="5">
    <source>
        <dbReference type="ARBA" id="ARBA00022777"/>
    </source>
</evidence>
<keyword evidence="4" id="KW-0547">Nucleotide-binding</keyword>
<comment type="catalytic activity">
    <reaction evidence="7">
        <text>D-ribose 5-phosphate + ATP = 5-phospho-alpha-D-ribose 1-diphosphate + AMP + H(+)</text>
        <dbReference type="Rhea" id="RHEA:15609"/>
        <dbReference type="ChEBI" id="CHEBI:15378"/>
        <dbReference type="ChEBI" id="CHEBI:30616"/>
        <dbReference type="ChEBI" id="CHEBI:58017"/>
        <dbReference type="ChEBI" id="CHEBI:78346"/>
        <dbReference type="ChEBI" id="CHEBI:456215"/>
        <dbReference type="EC" id="2.7.6.1"/>
    </reaction>
</comment>
<gene>
    <name evidence="11" type="ordered locus">Rsph17025_3606</name>
</gene>
<evidence type="ECO:0000256" key="2">
    <source>
        <dbReference type="ARBA" id="ARBA00022679"/>
    </source>
</evidence>
<dbReference type="SUPFAM" id="SSF53271">
    <property type="entry name" value="PRTase-like"/>
    <property type="match status" value="2"/>
</dbReference>
<comment type="similarity">
    <text evidence="8">Belongs to the ribose-phosphate pyrophosphokinase family.</text>
</comment>
<feature type="domain" description="Ribose-phosphate pyrophosphokinase N-terminal" evidence="10">
    <location>
        <begin position="28"/>
        <end position="146"/>
    </location>
</feature>
<dbReference type="EC" id="2.7.6.1" evidence="1"/>
<dbReference type="InterPro" id="IPR000836">
    <property type="entry name" value="PRTase_dom"/>
</dbReference>
<accession>A4WYL1</accession>
<keyword evidence="3 8" id="KW-0545">Nucleotide biosynthesis</keyword>
<evidence type="ECO:0000256" key="7">
    <source>
        <dbReference type="ARBA" id="ARBA00049535"/>
    </source>
</evidence>
<evidence type="ECO:0000259" key="9">
    <source>
        <dbReference type="Pfam" id="PF00156"/>
    </source>
</evidence>
<dbReference type="GO" id="GO:0006164">
    <property type="term" value="P:purine nucleotide biosynthetic process"/>
    <property type="evidence" value="ECO:0007669"/>
    <property type="project" value="TreeGrafter"/>
</dbReference>
<organism evidence="11">
    <name type="scientific">Cereibacter sphaeroides (strain ATCC 17025 / ATH 2.4.3)</name>
    <name type="common">Rhodobacter sphaeroides</name>
    <dbReference type="NCBI Taxonomy" id="349102"/>
    <lineage>
        <taxon>Bacteria</taxon>
        <taxon>Pseudomonadati</taxon>
        <taxon>Pseudomonadota</taxon>
        <taxon>Alphaproteobacteria</taxon>
        <taxon>Rhodobacterales</taxon>
        <taxon>Paracoccaceae</taxon>
        <taxon>Cereibacter</taxon>
    </lineage>
</organism>
<dbReference type="NCBIfam" id="TIGR01251">
    <property type="entry name" value="ribP_PPkin"/>
    <property type="match status" value="1"/>
</dbReference>
<dbReference type="PANTHER" id="PTHR10210">
    <property type="entry name" value="RIBOSE-PHOSPHATE DIPHOSPHOKINASE FAMILY MEMBER"/>
    <property type="match status" value="1"/>
</dbReference>
<dbReference type="SMART" id="SM01400">
    <property type="entry name" value="Pribosyltran_N"/>
    <property type="match status" value="1"/>
</dbReference>
<dbReference type="Pfam" id="PF00156">
    <property type="entry name" value="Pribosyltran"/>
    <property type="match status" value="1"/>
</dbReference>
<dbReference type="GO" id="GO:0005524">
    <property type="term" value="F:ATP binding"/>
    <property type="evidence" value="ECO:0007669"/>
    <property type="project" value="UniProtKB-KW"/>
</dbReference>
<geneLocation type="plasmid" evidence="11">
    <name>pRSPA01</name>
</geneLocation>
<evidence type="ECO:0000259" key="10">
    <source>
        <dbReference type="Pfam" id="PF13793"/>
    </source>
</evidence>
<dbReference type="InterPro" id="IPR029099">
    <property type="entry name" value="Pribosyltran_N"/>
</dbReference>